<dbReference type="PANTHER" id="PTHR11566:SF169">
    <property type="entry name" value="DYNAMIN-LIKE PROTEIN C"/>
    <property type="match status" value="1"/>
</dbReference>
<dbReference type="PANTHER" id="PTHR11566">
    <property type="entry name" value="DYNAMIN"/>
    <property type="match status" value="1"/>
</dbReference>
<dbReference type="GO" id="GO:0005737">
    <property type="term" value="C:cytoplasm"/>
    <property type="evidence" value="ECO:0007669"/>
    <property type="project" value="TreeGrafter"/>
</dbReference>
<dbReference type="GO" id="GO:0003924">
    <property type="term" value="F:GTPase activity"/>
    <property type="evidence" value="ECO:0007669"/>
    <property type="project" value="TreeGrafter"/>
</dbReference>
<dbReference type="Pfam" id="PF00350">
    <property type="entry name" value="Dynamin_N"/>
    <property type="match status" value="1"/>
</dbReference>
<dbReference type="Gene3D" id="3.40.50.300">
    <property type="entry name" value="P-loop containing nucleotide triphosphate hydrolases"/>
    <property type="match status" value="2"/>
</dbReference>
<dbReference type="Gramene" id="KVH93044">
    <property type="protein sequence ID" value="KVH93044"/>
    <property type="gene ID" value="Ccrd_004906"/>
</dbReference>
<dbReference type="STRING" id="59895.A0A103XM52"/>
<dbReference type="GO" id="GO:0008017">
    <property type="term" value="F:microtubule binding"/>
    <property type="evidence" value="ECO:0007669"/>
    <property type="project" value="TreeGrafter"/>
</dbReference>
<dbReference type="InterPro" id="IPR022812">
    <property type="entry name" value="Dynamin"/>
</dbReference>
<dbReference type="AlphaFoldDB" id="A0A103XM52"/>
<organism evidence="2 3">
    <name type="scientific">Cynara cardunculus var. scolymus</name>
    <name type="common">Globe artichoke</name>
    <name type="synonym">Cynara scolymus</name>
    <dbReference type="NCBI Taxonomy" id="59895"/>
    <lineage>
        <taxon>Eukaryota</taxon>
        <taxon>Viridiplantae</taxon>
        <taxon>Streptophyta</taxon>
        <taxon>Embryophyta</taxon>
        <taxon>Tracheophyta</taxon>
        <taxon>Spermatophyta</taxon>
        <taxon>Magnoliopsida</taxon>
        <taxon>eudicotyledons</taxon>
        <taxon>Gunneridae</taxon>
        <taxon>Pentapetalae</taxon>
        <taxon>asterids</taxon>
        <taxon>campanulids</taxon>
        <taxon>Asterales</taxon>
        <taxon>Asteraceae</taxon>
        <taxon>Carduoideae</taxon>
        <taxon>Cardueae</taxon>
        <taxon>Carduinae</taxon>
        <taxon>Cynara</taxon>
    </lineage>
</organism>
<name>A0A103XM52_CYNCS</name>
<gene>
    <name evidence="2" type="ORF">Ccrd_004906</name>
</gene>
<accession>A0A103XM52</accession>
<dbReference type="SUPFAM" id="SSF52540">
    <property type="entry name" value="P-loop containing nucleoside triphosphate hydrolases"/>
    <property type="match status" value="1"/>
</dbReference>
<reference evidence="2 3" key="1">
    <citation type="journal article" date="2016" name="Sci. Rep.">
        <title>The genome sequence of the outbreeding globe artichoke constructed de novo incorporating a phase-aware low-pass sequencing strategy of F1 progeny.</title>
        <authorList>
            <person name="Scaglione D."/>
            <person name="Reyes-Chin-Wo S."/>
            <person name="Acquadro A."/>
            <person name="Froenicke L."/>
            <person name="Portis E."/>
            <person name="Beitel C."/>
            <person name="Tirone M."/>
            <person name="Mauro R."/>
            <person name="Lo Monaco A."/>
            <person name="Mauromicale G."/>
            <person name="Faccioli P."/>
            <person name="Cattivelli L."/>
            <person name="Rieseberg L."/>
            <person name="Michelmore R."/>
            <person name="Lanteri S."/>
        </authorList>
    </citation>
    <scope>NUCLEOTIDE SEQUENCE [LARGE SCALE GENOMIC DNA]</scope>
    <source>
        <strain evidence="2">2C</strain>
    </source>
</reference>
<protein>
    <submittedName>
        <fullName evidence="2">Dynamin</fullName>
    </submittedName>
</protein>
<evidence type="ECO:0000313" key="2">
    <source>
        <dbReference type="EMBL" id="KVH93044.1"/>
    </source>
</evidence>
<dbReference type="GO" id="GO:0016020">
    <property type="term" value="C:membrane"/>
    <property type="evidence" value="ECO:0007669"/>
    <property type="project" value="TreeGrafter"/>
</dbReference>
<dbReference type="EMBL" id="LEKV01004797">
    <property type="protein sequence ID" value="KVH93044.1"/>
    <property type="molecule type" value="Genomic_DNA"/>
</dbReference>
<proteinExistence type="predicted"/>
<dbReference type="Proteomes" id="UP000243975">
    <property type="component" value="Unassembled WGS sequence"/>
</dbReference>
<dbReference type="InterPro" id="IPR045063">
    <property type="entry name" value="Dynamin_N"/>
</dbReference>
<comment type="caution">
    <text evidence="2">The sequence shown here is derived from an EMBL/GenBank/DDBJ whole genome shotgun (WGS) entry which is preliminary data.</text>
</comment>
<evidence type="ECO:0000259" key="1">
    <source>
        <dbReference type="Pfam" id="PF00350"/>
    </source>
</evidence>
<evidence type="ECO:0000313" key="3">
    <source>
        <dbReference type="Proteomes" id="UP000243975"/>
    </source>
</evidence>
<dbReference type="PRINTS" id="PR00195">
    <property type="entry name" value="DYNAMIN"/>
</dbReference>
<keyword evidence="3" id="KW-1185">Reference proteome</keyword>
<dbReference type="InterPro" id="IPR027417">
    <property type="entry name" value="P-loop_NTPase"/>
</dbReference>
<dbReference type="GO" id="GO:0005874">
    <property type="term" value="C:microtubule"/>
    <property type="evidence" value="ECO:0007669"/>
    <property type="project" value="TreeGrafter"/>
</dbReference>
<feature type="domain" description="Dynamin N-terminal" evidence="1">
    <location>
        <begin position="18"/>
        <end position="67"/>
    </location>
</feature>
<sequence length="215" mass="23879">MELMIPDCIGEKLPIPEIVALGGQSDGKSSLLEALRFRFNVREVEIGTRRPLILQMVHDPTALDPRCRVQAMKGEPESTPEEILSMVKSLASPLHRILVSLQQSSGEWCSSLWLDAILDIDPTFGRTLIVVSKFDNRLKVDANVLCHLRENINGGYEEESEVTAQLSTMDSKIQEEKSESGMGNWPGVIADIQPANATLRLYGGAAFERVMHEFC</sequence>